<proteinExistence type="predicted"/>
<organism evidence="1">
    <name type="scientific">freshwater metagenome</name>
    <dbReference type="NCBI Taxonomy" id="449393"/>
    <lineage>
        <taxon>unclassified sequences</taxon>
        <taxon>metagenomes</taxon>
        <taxon>ecological metagenomes</taxon>
    </lineage>
</organism>
<name>A0A6J6H3U2_9ZZZZ</name>
<protein>
    <submittedName>
        <fullName evidence="1">Unannotated protein</fullName>
    </submittedName>
</protein>
<sequence>MPTFAGMQRSWWFAQIMQPTESVDTFPHLLVLQVCTKLVSIISFGAKTTMQPATTCISKAMDRQAFMRAHFSKADLTKTTSIISAAKLEGTAKGFLVTRTRDSCLSSGNFPPYPWGSDQSPRCIRHVLIAICTIVESTTPHKAECGHSLVMVKQMNQKHWDLYL</sequence>
<gene>
    <name evidence="1" type="ORF">UFOPK1808_01170</name>
</gene>
<dbReference type="AlphaFoldDB" id="A0A6J6H3U2"/>
<accession>A0A6J6H3U2</accession>
<reference evidence="1" key="1">
    <citation type="submission" date="2020-05" db="EMBL/GenBank/DDBJ databases">
        <authorList>
            <person name="Chiriac C."/>
            <person name="Salcher M."/>
            <person name="Ghai R."/>
            <person name="Kavagutti S V."/>
        </authorList>
    </citation>
    <scope>NUCLEOTIDE SEQUENCE</scope>
</reference>
<dbReference type="EMBL" id="CAEZUL010000158">
    <property type="protein sequence ID" value="CAB4607736.1"/>
    <property type="molecule type" value="Genomic_DNA"/>
</dbReference>
<evidence type="ECO:0000313" key="1">
    <source>
        <dbReference type="EMBL" id="CAB4607736.1"/>
    </source>
</evidence>